<feature type="transmembrane region" description="Helical" evidence="6">
    <location>
        <begin position="147"/>
        <end position="170"/>
    </location>
</feature>
<keyword evidence="4 6" id="KW-1133">Transmembrane helix</keyword>
<accession>A0ABS2GQF5</accession>
<feature type="transmembrane region" description="Helical" evidence="6">
    <location>
        <begin position="267"/>
        <end position="287"/>
    </location>
</feature>
<evidence type="ECO:0000256" key="5">
    <source>
        <dbReference type="ARBA" id="ARBA00023136"/>
    </source>
</evidence>
<organism evidence="8 9">
    <name type="scientific">Hydrogenoanaerobacterium saccharovorans</name>
    <dbReference type="NCBI Taxonomy" id="474960"/>
    <lineage>
        <taxon>Bacteria</taxon>
        <taxon>Bacillati</taxon>
        <taxon>Bacillota</taxon>
        <taxon>Clostridia</taxon>
        <taxon>Eubacteriales</taxon>
        <taxon>Oscillospiraceae</taxon>
        <taxon>Hydrogenoanaerobacterium</taxon>
    </lineage>
</organism>
<comment type="subcellular location">
    <subcellularLocation>
        <location evidence="1">Cell membrane</location>
        <topology evidence="1">Multi-pass membrane protein</topology>
    </subcellularLocation>
</comment>
<evidence type="ECO:0000256" key="6">
    <source>
        <dbReference type="SAM" id="Phobius"/>
    </source>
</evidence>
<keyword evidence="3 6" id="KW-0812">Transmembrane</keyword>
<comment type="caution">
    <text evidence="8">The sequence shown here is derived from an EMBL/GenBank/DDBJ whole genome shotgun (WGS) entry which is preliminary data.</text>
</comment>
<dbReference type="SUPFAM" id="SSF103473">
    <property type="entry name" value="MFS general substrate transporter"/>
    <property type="match status" value="1"/>
</dbReference>
<dbReference type="RefSeq" id="WP_191393099.1">
    <property type="nucleotide sequence ID" value="NZ_JACSNR010000008.1"/>
</dbReference>
<feature type="transmembrane region" description="Helical" evidence="6">
    <location>
        <begin position="84"/>
        <end position="101"/>
    </location>
</feature>
<feature type="domain" description="Major facilitator superfamily (MFS) profile" evidence="7">
    <location>
        <begin position="12"/>
        <end position="409"/>
    </location>
</feature>
<evidence type="ECO:0000256" key="2">
    <source>
        <dbReference type="ARBA" id="ARBA00022448"/>
    </source>
</evidence>
<name>A0ABS2GQF5_9FIRM</name>
<evidence type="ECO:0000256" key="1">
    <source>
        <dbReference type="ARBA" id="ARBA00004651"/>
    </source>
</evidence>
<evidence type="ECO:0000313" key="9">
    <source>
        <dbReference type="Proteomes" id="UP000724149"/>
    </source>
</evidence>
<feature type="transmembrane region" description="Helical" evidence="6">
    <location>
        <begin position="107"/>
        <end position="126"/>
    </location>
</feature>
<proteinExistence type="predicted"/>
<evidence type="ECO:0000256" key="3">
    <source>
        <dbReference type="ARBA" id="ARBA00022692"/>
    </source>
</evidence>
<protein>
    <submittedName>
        <fullName evidence="8">MFS transporter</fullName>
    </submittedName>
</protein>
<evidence type="ECO:0000256" key="4">
    <source>
        <dbReference type="ARBA" id="ARBA00022989"/>
    </source>
</evidence>
<dbReference type="InterPro" id="IPR024671">
    <property type="entry name" value="Atg22-like"/>
</dbReference>
<reference evidence="8 9" key="1">
    <citation type="journal article" date="2021" name="Sci. Rep.">
        <title>The distribution of antibiotic resistance genes in chicken gut microbiota commensals.</title>
        <authorList>
            <person name="Juricova H."/>
            <person name="Matiasovicova J."/>
            <person name="Kubasova T."/>
            <person name="Cejkova D."/>
            <person name="Rychlik I."/>
        </authorList>
    </citation>
    <scope>NUCLEOTIDE SEQUENCE [LARGE SCALE GENOMIC DNA]</scope>
    <source>
        <strain evidence="8 9">An564</strain>
    </source>
</reference>
<dbReference type="PANTHER" id="PTHR23519:SF1">
    <property type="entry name" value="AUTOPHAGY-RELATED PROTEIN 22"/>
    <property type="match status" value="1"/>
</dbReference>
<dbReference type="Pfam" id="PF11700">
    <property type="entry name" value="ATG22"/>
    <property type="match status" value="1"/>
</dbReference>
<dbReference type="PROSITE" id="PS50850">
    <property type="entry name" value="MFS"/>
    <property type="match status" value="1"/>
</dbReference>
<dbReference type="PANTHER" id="PTHR23519">
    <property type="entry name" value="AUTOPHAGY-RELATED PROTEIN 22"/>
    <property type="match status" value="1"/>
</dbReference>
<dbReference type="InterPro" id="IPR036259">
    <property type="entry name" value="MFS_trans_sf"/>
</dbReference>
<feature type="transmembrane region" description="Helical" evidence="6">
    <location>
        <begin position="234"/>
        <end position="252"/>
    </location>
</feature>
<dbReference type="InterPro" id="IPR020846">
    <property type="entry name" value="MFS_dom"/>
</dbReference>
<evidence type="ECO:0000259" key="7">
    <source>
        <dbReference type="PROSITE" id="PS50850"/>
    </source>
</evidence>
<keyword evidence="2" id="KW-0813">Transport</keyword>
<gene>
    <name evidence="8" type="ORF">H9X81_08470</name>
</gene>
<dbReference type="InterPro" id="IPR050495">
    <property type="entry name" value="ATG22/LtaA_families"/>
</dbReference>
<dbReference type="Gene3D" id="1.20.1250.20">
    <property type="entry name" value="MFS general substrate transporter like domains"/>
    <property type="match status" value="1"/>
</dbReference>
<feature type="transmembrane region" description="Helical" evidence="6">
    <location>
        <begin position="299"/>
        <end position="317"/>
    </location>
</feature>
<keyword evidence="9" id="KW-1185">Reference proteome</keyword>
<sequence length="412" mass="44973">MNKLKLTPAERSWVLYDVGNSAFTLLIATIIPIYFNFLAEEAGLSNVQYLAYWGYAASAATLLVAVLGPVFGTLADTQGYKKPIFLLFLGVGLIGCIALGFAAHWLWFLLIFVVARVGYSGSLIFYDSMLSDITDADRMDHVSSQGYAWGYIGSCIPFAGCLALVLGAGALGLSMVTAMGLSFGITALWWLGFTLPLLRRYEQKHFVERQPHAIRESFARLGRTLASVRQEKKIFLFLLAFFFYIDGVYTIIDMATAYGEALGLDSTGLLLALLLTQVVAFPFAILFGRLARKFSGDQLIPLCILAYFGIAVFAMFLRTQAQFWMLAVLVGMFQGGIQALSRSYFARIIPSSQSGEYFGLLDICGKGASFMGTTVVSVVSQITGNISLGVGMIALLFLVGLILFRQASRIPS</sequence>
<evidence type="ECO:0000313" key="8">
    <source>
        <dbReference type="EMBL" id="MBM6923720.1"/>
    </source>
</evidence>
<feature type="transmembrane region" description="Helical" evidence="6">
    <location>
        <begin position="386"/>
        <end position="404"/>
    </location>
</feature>
<feature type="transmembrane region" description="Helical" evidence="6">
    <location>
        <begin position="176"/>
        <end position="198"/>
    </location>
</feature>
<dbReference type="Proteomes" id="UP000724149">
    <property type="component" value="Unassembled WGS sequence"/>
</dbReference>
<keyword evidence="5 6" id="KW-0472">Membrane</keyword>
<feature type="transmembrane region" description="Helical" evidence="6">
    <location>
        <begin position="12"/>
        <end position="37"/>
    </location>
</feature>
<feature type="transmembrane region" description="Helical" evidence="6">
    <location>
        <begin position="49"/>
        <end position="72"/>
    </location>
</feature>
<dbReference type="EMBL" id="JACSNR010000008">
    <property type="protein sequence ID" value="MBM6923720.1"/>
    <property type="molecule type" value="Genomic_DNA"/>
</dbReference>